<evidence type="ECO:0000259" key="5">
    <source>
        <dbReference type="PROSITE" id="PS50089"/>
    </source>
</evidence>
<gene>
    <name evidence="6" type="ORF">ALC57_16396</name>
</gene>
<dbReference type="GO" id="GO:0008270">
    <property type="term" value="F:zinc ion binding"/>
    <property type="evidence" value="ECO:0007669"/>
    <property type="project" value="UniProtKB-KW"/>
</dbReference>
<keyword evidence="1" id="KW-0479">Metal-binding</keyword>
<dbReference type="Gene3D" id="3.30.40.10">
    <property type="entry name" value="Zinc/RING finger domain, C3HC4 (zinc finger)"/>
    <property type="match status" value="1"/>
</dbReference>
<protein>
    <submittedName>
        <fullName evidence="6">Baculoviral IAP repeat-containing protein 7-B</fullName>
    </submittedName>
</protein>
<name>A0A151IV91_9HYME</name>
<evidence type="ECO:0000256" key="4">
    <source>
        <dbReference type="PROSITE-ProRule" id="PRU00175"/>
    </source>
</evidence>
<evidence type="ECO:0000256" key="2">
    <source>
        <dbReference type="ARBA" id="ARBA00022771"/>
    </source>
</evidence>
<sequence length="101" mass="11463">YFVMLADNHIYDIPEDDFGTLGLYEDQRNDVPYHPTPSNPISTLDRRTNGSCCTCLIANATHMFVPCGHLCICTDCKERLEDDNCPLCRVEYNSCIRAIIT</sequence>
<dbReference type="EMBL" id="KQ980916">
    <property type="protein sequence ID" value="KYN11447.1"/>
    <property type="molecule type" value="Genomic_DNA"/>
</dbReference>
<dbReference type="AlphaFoldDB" id="A0A151IV91"/>
<evidence type="ECO:0000313" key="7">
    <source>
        <dbReference type="Proteomes" id="UP000078492"/>
    </source>
</evidence>
<accession>A0A151IV91</accession>
<dbReference type="InterPro" id="IPR001841">
    <property type="entry name" value="Znf_RING"/>
</dbReference>
<dbReference type="FunFam" id="1.10.1170.10:FF:000002">
    <property type="entry name" value="Baculoviral IAP repeat containing 7"/>
    <property type="match status" value="1"/>
</dbReference>
<reference evidence="6 7" key="1">
    <citation type="submission" date="2015-09" db="EMBL/GenBank/DDBJ databases">
        <title>Trachymyrmex cornetzi WGS genome.</title>
        <authorList>
            <person name="Nygaard S."/>
            <person name="Hu H."/>
            <person name="Boomsma J."/>
            <person name="Zhang G."/>
        </authorList>
    </citation>
    <scope>NUCLEOTIDE SEQUENCE [LARGE SCALE GENOMIC DNA]</scope>
    <source>
        <strain evidence="6">Tcor2-1</strain>
        <tissue evidence="6">Whole body</tissue>
    </source>
</reference>
<dbReference type="Proteomes" id="UP000078492">
    <property type="component" value="Unassembled WGS sequence"/>
</dbReference>
<evidence type="ECO:0000313" key="6">
    <source>
        <dbReference type="EMBL" id="KYN11447.1"/>
    </source>
</evidence>
<dbReference type="InterPro" id="IPR013083">
    <property type="entry name" value="Znf_RING/FYVE/PHD"/>
</dbReference>
<feature type="non-terminal residue" evidence="6">
    <location>
        <position position="1"/>
    </location>
</feature>
<dbReference type="Pfam" id="PF13920">
    <property type="entry name" value="zf-C3HC4_3"/>
    <property type="match status" value="1"/>
</dbReference>
<evidence type="ECO:0000256" key="1">
    <source>
        <dbReference type="ARBA" id="ARBA00022723"/>
    </source>
</evidence>
<keyword evidence="7" id="KW-1185">Reference proteome</keyword>
<keyword evidence="3" id="KW-0862">Zinc</keyword>
<organism evidence="6 7">
    <name type="scientific">Trachymyrmex cornetzi</name>
    <dbReference type="NCBI Taxonomy" id="471704"/>
    <lineage>
        <taxon>Eukaryota</taxon>
        <taxon>Metazoa</taxon>
        <taxon>Ecdysozoa</taxon>
        <taxon>Arthropoda</taxon>
        <taxon>Hexapoda</taxon>
        <taxon>Insecta</taxon>
        <taxon>Pterygota</taxon>
        <taxon>Neoptera</taxon>
        <taxon>Endopterygota</taxon>
        <taxon>Hymenoptera</taxon>
        <taxon>Apocrita</taxon>
        <taxon>Aculeata</taxon>
        <taxon>Formicoidea</taxon>
        <taxon>Formicidae</taxon>
        <taxon>Myrmicinae</taxon>
        <taxon>Trachymyrmex</taxon>
    </lineage>
</organism>
<evidence type="ECO:0000256" key="3">
    <source>
        <dbReference type="ARBA" id="ARBA00022833"/>
    </source>
</evidence>
<keyword evidence="2 4" id="KW-0863">Zinc-finger</keyword>
<feature type="domain" description="RING-type" evidence="5">
    <location>
        <begin position="52"/>
        <end position="89"/>
    </location>
</feature>
<proteinExistence type="predicted"/>
<dbReference type="PROSITE" id="PS50089">
    <property type="entry name" value="ZF_RING_2"/>
    <property type="match status" value="1"/>
</dbReference>